<keyword evidence="2 4" id="KW-0694">RNA-binding</keyword>
<proteinExistence type="predicted"/>
<dbReference type="OrthoDB" id="21467at2759"/>
<dbReference type="Proteomes" id="UP000624404">
    <property type="component" value="Unassembled WGS sequence"/>
</dbReference>
<feature type="compositionally biased region" description="Basic residues" evidence="5">
    <location>
        <begin position="361"/>
        <end position="375"/>
    </location>
</feature>
<evidence type="ECO:0000259" key="6">
    <source>
        <dbReference type="PROSITE" id="PS50102"/>
    </source>
</evidence>
<dbReference type="Pfam" id="PF00076">
    <property type="entry name" value="RRM_1"/>
    <property type="match status" value="1"/>
</dbReference>
<comment type="caution">
    <text evidence="7">The sequence shown here is derived from an EMBL/GenBank/DDBJ whole genome shotgun (WGS) entry which is preliminary data.</text>
</comment>
<feature type="compositionally biased region" description="Acidic residues" evidence="5">
    <location>
        <begin position="63"/>
        <end position="79"/>
    </location>
</feature>
<gene>
    <name evidence="7" type="ORF">SCLTRI_LOCUS9345</name>
</gene>
<reference evidence="7" key="1">
    <citation type="submission" date="2020-10" db="EMBL/GenBank/DDBJ databases">
        <authorList>
            <person name="Kusch S."/>
        </authorList>
    </citation>
    <scope>NUCLEOTIDE SEQUENCE</scope>
    <source>
        <strain evidence="7">SwB9</strain>
    </source>
</reference>
<dbReference type="PROSITE" id="PS50102">
    <property type="entry name" value="RRM"/>
    <property type="match status" value="1"/>
</dbReference>
<accession>A0A8H2ZXB5</accession>
<evidence type="ECO:0000313" key="8">
    <source>
        <dbReference type="Proteomes" id="UP000624404"/>
    </source>
</evidence>
<evidence type="ECO:0000256" key="1">
    <source>
        <dbReference type="ARBA" id="ARBA00004604"/>
    </source>
</evidence>
<dbReference type="GO" id="GO:0003723">
    <property type="term" value="F:RNA binding"/>
    <property type="evidence" value="ECO:0007669"/>
    <property type="project" value="UniProtKB-UniRule"/>
</dbReference>
<dbReference type="InterPro" id="IPR012677">
    <property type="entry name" value="Nucleotide-bd_a/b_plait_sf"/>
</dbReference>
<dbReference type="SUPFAM" id="SSF54928">
    <property type="entry name" value="RNA-binding domain, RBD"/>
    <property type="match status" value="1"/>
</dbReference>
<dbReference type="SMART" id="SM00360">
    <property type="entry name" value="RRM"/>
    <property type="match status" value="1"/>
</dbReference>
<evidence type="ECO:0000256" key="5">
    <source>
        <dbReference type="SAM" id="MobiDB-lite"/>
    </source>
</evidence>
<name>A0A8H2ZXB5_9HELO</name>
<feature type="domain" description="RRM" evidence="6">
    <location>
        <begin position="135"/>
        <end position="213"/>
    </location>
</feature>
<dbReference type="EMBL" id="CAJHIA010000034">
    <property type="protein sequence ID" value="CAD6450304.1"/>
    <property type="molecule type" value="Genomic_DNA"/>
</dbReference>
<protein>
    <submittedName>
        <fullName evidence="7">Dfc9cab4-fb40-4b85-a1c1-16b0922fb443</fullName>
    </submittedName>
</protein>
<organism evidence="7 8">
    <name type="scientific">Sclerotinia trifoliorum</name>
    <dbReference type="NCBI Taxonomy" id="28548"/>
    <lineage>
        <taxon>Eukaryota</taxon>
        <taxon>Fungi</taxon>
        <taxon>Dikarya</taxon>
        <taxon>Ascomycota</taxon>
        <taxon>Pezizomycotina</taxon>
        <taxon>Leotiomycetes</taxon>
        <taxon>Helotiales</taxon>
        <taxon>Sclerotiniaceae</taxon>
        <taxon>Sclerotinia</taxon>
    </lineage>
</organism>
<evidence type="ECO:0000256" key="4">
    <source>
        <dbReference type="PROSITE-ProRule" id="PRU00176"/>
    </source>
</evidence>
<dbReference type="CDD" id="cd12307">
    <property type="entry name" value="RRM_NIFK_like"/>
    <property type="match status" value="1"/>
</dbReference>
<evidence type="ECO:0000256" key="2">
    <source>
        <dbReference type="ARBA" id="ARBA00022884"/>
    </source>
</evidence>
<dbReference type="InterPro" id="IPR000504">
    <property type="entry name" value="RRM_dom"/>
</dbReference>
<keyword evidence="8" id="KW-1185">Reference proteome</keyword>
<dbReference type="PANTHER" id="PTHR46754">
    <property type="entry name" value="MKI67 FHA DOMAIN-INTERACTING NUCLEOLAR PHOSPHOPROTEIN"/>
    <property type="match status" value="1"/>
</dbReference>
<dbReference type="AlphaFoldDB" id="A0A8H2ZXB5"/>
<evidence type="ECO:0000256" key="3">
    <source>
        <dbReference type="ARBA" id="ARBA00023242"/>
    </source>
</evidence>
<dbReference type="InterPro" id="IPR035979">
    <property type="entry name" value="RBD_domain_sf"/>
</dbReference>
<feature type="region of interest" description="Disordered" evidence="5">
    <location>
        <begin position="61"/>
        <end position="107"/>
    </location>
</feature>
<comment type="subcellular location">
    <subcellularLocation>
        <location evidence="1">Nucleus</location>
        <location evidence="1">Nucleolus</location>
    </subcellularLocation>
</comment>
<dbReference type="GO" id="GO:0005730">
    <property type="term" value="C:nucleolus"/>
    <property type="evidence" value="ECO:0007669"/>
    <property type="project" value="UniProtKB-SubCell"/>
</dbReference>
<feature type="region of interest" description="Disordered" evidence="5">
    <location>
        <begin position="1"/>
        <end position="44"/>
    </location>
</feature>
<sequence>MAEITARKRKASTAAAVPADEVAKVKKAKKSPKTTEVTKPKKAAKVVEKKIVEKKVVVKEVAEEPVEESEEEEEEDDQTEALLKGFESDNEEEENSKEGGLEPGQEVPNALEALSKKQKKAIKKAAEAAASDLPGVVYIGRIPHGFYEAEMKAYFSQFGDILKIRLSRNRRTGASKHYAWIQFASRGVAEIVAKTMDNYLLFNHILKVKLVPDEQLPEDLFKGANRRFKKVPWNKIEGRRLEQGAGEEQWEKRISKAEKKREIAAEKSKKIGYEFEAPKIKSAKGVAKKPVPEIESGEDELAGDGDVVMAIEAASAVEEPVKAKKEKKVKKSKVVEETPAVTITTEETIITTEVAPVEKPKKGKKEAKKSKKSKA</sequence>
<keyword evidence="3" id="KW-0539">Nucleus</keyword>
<evidence type="ECO:0000313" key="7">
    <source>
        <dbReference type="EMBL" id="CAD6450304.1"/>
    </source>
</evidence>
<feature type="region of interest" description="Disordered" evidence="5">
    <location>
        <begin position="355"/>
        <end position="375"/>
    </location>
</feature>
<dbReference type="Gene3D" id="3.30.70.330">
    <property type="match status" value="1"/>
</dbReference>